<evidence type="ECO:0000259" key="2">
    <source>
        <dbReference type="Pfam" id="PF07583"/>
    </source>
</evidence>
<feature type="domain" description="DUF1549" evidence="2">
    <location>
        <begin position="191"/>
        <end position="391"/>
    </location>
</feature>
<dbReference type="Pfam" id="PF07635">
    <property type="entry name" value="PSCyt1"/>
    <property type="match status" value="1"/>
</dbReference>
<evidence type="ECO:0000256" key="1">
    <source>
        <dbReference type="SAM" id="MobiDB-lite"/>
    </source>
</evidence>
<dbReference type="PANTHER" id="PTHR35889:SF3">
    <property type="entry name" value="F-BOX DOMAIN-CONTAINING PROTEIN"/>
    <property type="match status" value="1"/>
</dbReference>
<name>A0A5C6A5H6_9BACT</name>
<feature type="region of interest" description="Disordered" evidence="1">
    <location>
        <begin position="136"/>
        <end position="155"/>
    </location>
</feature>
<sequence length="904" mass="101126">MRMFRNAWILGWFLIALTALLGHQTAWVHADAPPAELDKTDVAFFETHIRPLLIRRCYECHSTESGDSSGELRLDSAPAMQRGGTRGAVLVPGKPEASHLIRAVEYNDTDMQMPPDGKLPDAEIELLKAWVREGATDPRTEDTAEEITKPGSPMERDVESHWAFVGPERIDANDWKELPAGNVDAKSQDAIDEYAARHAAAQDIPIAAPADRHTLHRRLRYDLHGMPSSWESRQSFEQDRRPDAATRQINRMLADPMYGERMGRHWLDVARYADTRGYALAGKDRNLLGSHRFRDWTIDAFAEDMPYDEMIRHQLAGDVTDPENQTGNADAMGFLTLGRHFLSGDDTLDDRIDVIGRGLLGLTLACARCHDHKFDPIPTVDYYSLYNVLDNSVPPADLNTAASPLMLVDRDKLRQARIYIRGNRGNRGDIAPRRYLTAFRADDEPEFKTGSGRFDLAERIATSTNPLTARVMANRIWGYWMGRGIVDSASDFGFQTPSPELQPVLDELAADFADHWSVQRLVRRLVQTRIYQQSTQASALAAELDPDNRLWTHAQRKRRDFESMRDAILVGCDFLDTQIGGVSVEITEPRLIPRRTLYARIDRQNLPGLFRTFDFASPDMHSPERYYTTVPQQSLFLLNHPQLSDAADRAAAAAVDSAKSTPTSDIETSSINQLFISILGRPPAPAELADAEAFLRSPAQESVLAYDPRDLWKYGTGPWIENRLQSFEPLPVFKDNRWQAESEFPSKGPLGYASLSREDGHAARGNIALVRRWTSPIDGDVKVSGMVGHRSEQGDGIEAVIQVSGETIFRERQKSSNRPLPSLERKIQKGESVDLIVLSGESDSFDSFFWGAKVSVVAADGSRVESDSVNDFSGPYTSQASGSLDRLAQLAQVLYLSNEFAFID</sequence>
<reference evidence="5 6" key="1">
    <citation type="submission" date="2019-02" db="EMBL/GenBank/DDBJ databases">
        <title>Deep-cultivation of Planctomycetes and their phenomic and genomic characterization uncovers novel biology.</title>
        <authorList>
            <person name="Wiegand S."/>
            <person name="Jogler M."/>
            <person name="Boedeker C."/>
            <person name="Pinto D."/>
            <person name="Vollmers J."/>
            <person name="Rivas-Marin E."/>
            <person name="Kohn T."/>
            <person name="Peeters S.H."/>
            <person name="Heuer A."/>
            <person name="Rast P."/>
            <person name="Oberbeckmann S."/>
            <person name="Bunk B."/>
            <person name="Jeske O."/>
            <person name="Meyerdierks A."/>
            <person name="Storesund J.E."/>
            <person name="Kallscheuer N."/>
            <person name="Luecker S."/>
            <person name="Lage O.M."/>
            <person name="Pohl T."/>
            <person name="Merkel B.J."/>
            <person name="Hornburger P."/>
            <person name="Mueller R.-W."/>
            <person name="Bruemmer F."/>
            <person name="Labrenz M."/>
            <person name="Spormann A.M."/>
            <person name="Op Den Camp H."/>
            <person name="Overmann J."/>
            <person name="Amann R."/>
            <person name="Jetten M.S.M."/>
            <person name="Mascher T."/>
            <person name="Medema M.H."/>
            <person name="Devos D.P."/>
            <person name="Kaster A.-K."/>
            <person name="Ovreas L."/>
            <person name="Rohde M."/>
            <person name="Galperin M.Y."/>
            <person name="Jogler C."/>
        </authorList>
    </citation>
    <scope>NUCLEOTIDE SEQUENCE [LARGE SCALE GENOMIC DNA]</scope>
    <source>
        <strain evidence="5 6">Pla100</strain>
    </source>
</reference>
<evidence type="ECO:0000259" key="4">
    <source>
        <dbReference type="Pfam" id="PF07635"/>
    </source>
</evidence>
<dbReference type="PANTHER" id="PTHR35889">
    <property type="entry name" value="CYCLOINULO-OLIGOSACCHARIDE FRUCTANOTRANSFERASE-RELATED"/>
    <property type="match status" value="1"/>
</dbReference>
<dbReference type="InterPro" id="IPR036909">
    <property type="entry name" value="Cyt_c-like_dom_sf"/>
</dbReference>
<dbReference type="Pfam" id="PF07583">
    <property type="entry name" value="PSCyt2"/>
    <property type="match status" value="1"/>
</dbReference>
<feature type="domain" description="Cytochrome C Planctomycete-type" evidence="4">
    <location>
        <begin position="57"/>
        <end position="117"/>
    </location>
</feature>
<keyword evidence="6" id="KW-1185">Reference proteome</keyword>
<dbReference type="AlphaFoldDB" id="A0A5C6A5H6"/>
<dbReference type="SUPFAM" id="SSF46626">
    <property type="entry name" value="Cytochrome c"/>
    <property type="match status" value="1"/>
</dbReference>
<dbReference type="InterPro" id="IPR022655">
    <property type="entry name" value="DUF1553"/>
</dbReference>
<organism evidence="5 6">
    <name type="scientific">Neorhodopirellula pilleata</name>
    <dbReference type="NCBI Taxonomy" id="2714738"/>
    <lineage>
        <taxon>Bacteria</taxon>
        <taxon>Pseudomonadati</taxon>
        <taxon>Planctomycetota</taxon>
        <taxon>Planctomycetia</taxon>
        <taxon>Pirellulales</taxon>
        <taxon>Pirellulaceae</taxon>
        <taxon>Neorhodopirellula</taxon>
    </lineage>
</organism>
<evidence type="ECO:0000259" key="3">
    <source>
        <dbReference type="Pfam" id="PF07587"/>
    </source>
</evidence>
<gene>
    <name evidence="5" type="ORF">Pla100_41010</name>
</gene>
<dbReference type="OrthoDB" id="127107at2"/>
<evidence type="ECO:0000313" key="5">
    <source>
        <dbReference type="EMBL" id="TWT93583.1"/>
    </source>
</evidence>
<protein>
    <submittedName>
        <fullName evidence="5">Planctomycete cytochrome C</fullName>
    </submittedName>
</protein>
<dbReference type="Proteomes" id="UP000316213">
    <property type="component" value="Unassembled WGS sequence"/>
</dbReference>
<proteinExistence type="predicted"/>
<dbReference type="GO" id="GO:0009055">
    <property type="term" value="F:electron transfer activity"/>
    <property type="evidence" value="ECO:0007669"/>
    <property type="project" value="InterPro"/>
</dbReference>
<dbReference type="Pfam" id="PF07587">
    <property type="entry name" value="PSD1"/>
    <property type="match status" value="1"/>
</dbReference>
<evidence type="ECO:0000313" key="6">
    <source>
        <dbReference type="Proteomes" id="UP000316213"/>
    </source>
</evidence>
<dbReference type="GO" id="GO:0020037">
    <property type="term" value="F:heme binding"/>
    <property type="evidence" value="ECO:0007669"/>
    <property type="project" value="InterPro"/>
</dbReference>
<dbReference type="InterPro" id="IPR011444">
    <property type="entry name" value="DUF1549"/>
</dbReference>
<comment type="caution">
    <text evidence="5">The sequence shown here is derived from an EMBL/GenBank/DDBJ whole genome shotgun (WGS) entry which is preliminary data.</text>
</comment>
<feature type="domain" description="DUF1553" evidence="3">
    <location>
        <begin position="453"/>
        <end position="695"/>
    </location>
</feature>
<dbReference type="InterPro" id="IPR011429">
    <property type="entry name" value="Cyt_c_Planctomycete-type"/>
</dbReference>
<accession>A0A5C6A5H6</accession>
<dbReference type="EMBL" id="SJPM01000009">
    <property type="protein sequence ID" value="TWT93583.1"/>
    <property type="molecule type" value="Genomic_DNA"/>
</dbReference>